<reference evidence="2 3" key="1">
    <citation type="submission" date="2017-05" db="EMBL/GenBank/DDBJ databases">
        <title>Vagococcus spp. assemblies.</title>
        <authorList>
            <person name="Gulvik C.A."/>
        </authorList>
    </citation>
    <scope>NUCLEOTIDE SEQUENCE [LARGE SCALE GENOMIC DNA]</scope>
    <source>
        <strain evidence="2 3">NCFB 2777</strain>
    </source>
</reference>
<evidence type="ECO:0000259" key="1">
    <source>
        <dbReference type="SMART" id="SM00849"/>
    </source>
</evidence>
<evidence type="ECO:0000313" key="2">
    <source>
        <dbReference type="EMBL" id="RST97099.1"/>
    </source>
</evidence>
<protein>
    <submittedName>
        <fullName evidence="2">MBL fold metallo-hydrolase</fullName>
    </submittedName>
</protein>
<proteinExistence type="predicted"/>
<dbReference type="PANTHER" id="PTHR42951:SF4">
    <property type="entry name" value="ACYL-COENZYME A THIOESTERASE MBLAC2"/>
    <property type="match status" value="1"/>
</dbReference>
<dbReference type="Gene3D" id="3.60.15.10">
    <property type="entry name" value="Ribonuclease Z/Hydroxyacylglutathione hydrolase-like"/>
    <property type="match status" value="1"/>
</dbReference>
<dbReference type="RefSeq" id="WP_126778699.1">
    <property type="nucleotide sequence ID" value="NZ_CP177121.1"/>
</dbReference>
<feature type="domain" description="Metallo-beta-lactamase" evidence="1">
    <location>
        <begin position="26"/>
        <end position="218"/>
    </location>
</feature>
<dbReference type="SMART" id="SM00849">
    <property type="entry name" value="Lactamase_B"/>
    <property type="match status" value="1"/>
</dbReference>
<dbReference type="PANTHER" id="PTHR42951">
    <property type="entry name" value="METALLO-BETA-LACTAMASE DOMAIN-CONTAINING"/>
    <property type="match status" value="1"/>
</dbReference>
<dbReference type="Proteomes" id="UP000287239">
    <property type="component" value="Unassembled WGS sequence"/>
</dbReference>
<dbReference type="GeneID" id="98567523"/>
<comment type="caution">
    <text evidence="2">The sequence shown here is derived from an EMBL/GenBank/DDBJ whole genome shotgun (WGS) entry which is preliminary data.</text>
</comment>
<name>A0A429ZTY3_9ENTE</name>
<keyword evidence="2" id="KW-0378">Hydrolase</keyword>
<dbReference type="Pfam" id="PF00753">
    <property type="entry name" value="Lactamase_B"/>
    <property type="match status" value="1"/>
</dbReference>
<evidence type="ECO:0000313" key="3">
    <source>
        <dbReference type="Proteomes" id="UP000287239"/>
    </source>
</evidence>
<gene>
    <name evidence="2" type="ORF">CBF35_04010</name>
</gene>
<organism evidence="2 3">
    <name type="scientific">Vagococcus salmoninarum</name>
    <dbReference type="NCBI Taxonomy" id="2739"/>
    <lineage>
        <taxon>Bacteria</taxon>
        <taxon>Bacillati</taxon>
        <taxon>Bacillota</taxon>
        <taxon>Bacilli</taxon>
        <taxon>Lactobacillales</taxon>
        <taxon>Enterococcaceae</taxon>
        <taxon>Vagococcus</taxon>
    </lineage>
</organism>
<dbReference type="OrthoDB" id="9802897at2"/>
<dbReference type="GO" id="GO:0016787">
    <property type="term" value="F:hydrolase activity"/>
    <property type="evidence" value="ECO:0007669"/>
    <property type="project" value="UniProtKB-KW"/>
</dbReference>
<sequence>MEESWFTIEKIDEQTFAISEYGHWEKVRSFLILGQDQGMLIDTGLGIGQIHEVVKSLTSLPYSAYLTHVHWDHTNGLTANQEVYLHESEGDWLANGIPSQTNEHVRGELTRDLSQELPAEFQVATFEMFKGPATDFLSDGQVIELGGRAIQVLHTPGHSPGHLVYYDLTSGYLFTGDLLYSDETPIYAFYPSTNPLDLVNSWEKIARLEGVRRVFPSHNQLELGPEILPELLKAKAELLHLDLVYFGTGIHQFPGFKVQF</sequence>
<dbReference type="AlphaFoldDB" id="A0A429ZTY3"/>
<accession>A0A429ZTY3</accession>
<dbReference type="InterPro" id="IPR001279">
    <property type="entry name" value="Metallo-B-lactamas"/>
</dbReference>
<dbReference type="InterPro" id="IPR036866">
    <property type="entry name" value="RibonucZ/Hydroxyglut_hydro"/>
</dbReference>
<keyword evidence="3" id="KW-1185">Reference proteome</keyword>
<dbReference type="InterPro" id="IPR050855">
    <property type="entry name" value="NDM-1-like"/>
</dbReference>
<dbReference type="SUPFAM" id="SSF56281">
    <property type="entry name" value="Metallo-hydrolase/oxidoreductase"/>
    <property type="match status" value="1"/>
</dbReference>
<dbReference type="EMBL" id="NGJU01000004">
    <property type="protein sequence ID" value="RST97099.1"/>
    <property type="molecule type" value="Genomic_DNA"/>
</dbReference>